<feature type="signal peptide" evidence="1">
    <location>
        <begin position="1"/>
        <end position="21"/>
    </location>
</feature>
<dbReference type="AlphaFoldDB" id="A0A6N4SRT8"/>
<sequence>MKYSFYAILLFISLSMTSCFEIIEDITVHKNGSGTYKFIVNLSQSKNQIDKIRTQDSILHFKVPTTAMADSKITEVKIKLQTINGISNVVIKQDHSNYIYNLSCDFKNVAALNNAIYSIWKTYDKNAPADLSLYSYENGVFKRDANSSAVDHLTKNANTQVIEMLQKSNYTVICRFDTTVTNTNLMNYTLSPSKKAALYKNDVWSTIVVKGKSNNQLTITQ</sequence>
<gene>
    <name evidence="2" type="ordered locus">CHU_1846</name>
</gene>
<protein>
    <recommendedName>
        <fullName evidence="4">Lipoprotein</fullName>
    </recommendedName>
</protein>
<evidence type="ECO:0000313" key="2">
    <source>
        <dbReference type="EMBL" id="ABG59113.1"/>
    </source>
</evidence>
<evidence type="ECO:0000313" key="3">
    <source>
        <dbReference type="Proteomes" id="UP000001822"/>
    </source>
</evidence>
<evidence type="ECO:0000256" key="1">
    <source>
        <dbReference type="SAM" id="SignalP"/>
    </source>
</evidence>
<evidence type="ECO:0008006" key="4">
    <source>
        <dbReference type="Google" id="ProtNLM"/>
    </source>
</evidence>
<feature type="chain" id="PRO_5027024990" description="Lipoprotein" evidence="1">
    <location>
        <begin position="22"/>
        <end position="221"/>
    </location>
</feature>
<organism evidence="2 3">
    <name type="scientific">Cytophaga hutchinsonii (strain ATCC 33406 / DSM 1761 / CIP 103989 / NBRC 15051 / NCIMB 9469 / D465)</name>
    <dbReference type="NCBI Taxonomy" id="269798"/>
    <lineage>
        <taxon>Bacteria</taxon>
        <taxon>Pseudomonadati</taxon>
        <taxon>Bacteroidota</taxon>
        <taxon>Cytophagia</taxon>
        <taxon>Cytophagales</taxon>
        <taxon>Cytophagaceae</taxon>
        <taxon>Cytophaga</taxon>
    </lineage>
</organism>
<proteinExistence type="predicted"/>
<accession>A0A6N4SRT8</accession>
<keyword evidence="1" id="KW-0732">Signal</keyword>
<reference evidence="2 3" key="1">
    <citation type="journal article" date="2007" name="Appl. Environ. Microbiol.">
        <title>Genome sequence of the cellulolytic gliding bacterium Cytophaga hutchinsonii.</title>
        <authorList>
            <person name="Xie G."/>
            <person name="Bruce D.C."/>
            <person name="Challacombe J.F."/>
            <person name="Chertkov O."/>
            <person name="Detter J.C."/>
            <person name="Gilna P."/>
            <person name="Han C.S."/>
            <person name="Lucas S."/>
            <person name="Misra M."/>
            <person name="Myers G.L."/>
            <person name="Richardson P."/>
            <person name="Tapia R."/>
            <person name="Thayer N."/>
            <person name="Thompson L.S."/>
            <person name="Brettin T.S."/>
            <person name="Henrissat B."/>
            <person name="Wilson D.B."/>
            <person name="McBride M.J."/>
        </authorList>
    </citation>
    <scope>NUCLEOTIDE SEQUENCE [LARGE SCALE GENOMIC DNA]</scope>
    <source>
        <strain evidence="3">ATCC 33406 / DSM 1761 / CIP 103989 / NBRC 15051 / NCIMB 9469 / D465</strain>
    </source>
</reference>
<dbReference type="RefSeq" id="WP_011585230.1">
    <property type="nucleotide sequence ID" value="NC_008255.1"/>
</dbReference>
<name>A0A6N4SRT8_CYTH3</name>
<dbReference type="Proteomes" id="UP000001822">
    <property type="component" value="Chromosome"/>
</dbReference>
<dbReference type="PROSITE" id="PS51257">
    <property type="entry name" value="PROKAR_LIPOPROTEIN"/>
    <property type="match status" value="1"/>
</dbReference>
<keyword evidence="3" id="KW-1185">Reference proteome</keyword>
<dbReference type="EMBL" id="CP000383">
    <property type="protein sequence ID" value="ABG59113.1"/>
    <property type="molecule type" value="Genomic_DNA"/>
</dbReference>
<dbReference type="KEGG" id="chu:CHU_1846"/>